<sequence>MKWSDWFFVMLGVITLLFALYKWVIVRNDKRRGDLKDAHDRTLQEHAERLDRHSARLSKMDELITLTRDEMHESYPKLDRIEKMEASIDSKIERVHSRLTAVSRDVNQAIGTIKANHENEITHLVAQIRDAIGSSHD</sequence>
<keyword evidence="3" id="KW-1185">Reference proteome</keyword>
<dbReference type="EMBL" id="VMNH01000023">
    <property type="protein sequence ID" value="TVO70887.1"/>
    <property type="molecule type" value="Genomic_DNA"/>
</dbReference>
<keyword evidence="1" id="KW-0472">Membrane</keyword>
<keyword evidence="1" id="KW-1133">Transmembrane helix</keyword>
<evidence type="ECO:0000313" key="3">
    <source>
        <dbReference type="Proteomes" id="UP000316649"/>
    </source>
</evidence>
<accession>A0A557S0K9</accession>
<name>A0A557S0K9_9GAMM</name>
<dbReference type="RefSeq" id="WP_144360024.1">
    <property type="nucleotide sequence ID" value="NZ_VMNH01000023.1"/>
</dbReference>
<organism evidence="2 3">
    <name type="scientific">Sedimenticola selenatireducens</name>
    <dbReference type="NCBI Taxonomy" id="191960"/>
    <lineage>
        <taxon>Bacteria</taxon>
        <taxon>Pseudomonadati</taxon>
        <taxon>Pseudomonadota</taxon>
        <taxon>Gammaproteobacteria</taxon>
        <taxon>Chromatiales</taxon>
        <taxon>Sedimenticolaceae</taxon>
        <taxon>Sedimenticola</taxon>
    </lineage>
</organism>
<protein>
    <submittedName>
        <fullName evidence="2">Uncharacterized protein</fullName>
    </submittedName>
</protein>
<keyword evidence="1" id="KW-0812">Transmembrane</keyword>
<comment type="caution">
    <text evidence="2">The sequence shown here is derived from an EMBL/GenBank/DDBJ whole genome shotgun (WGS) entry which is preliminary data.</text>
</comment>
<gene>
    <name evidence="2" type="ORF">FHP88_15650</name>
</gene>
<reference evidence="2 3" key="1">
    <citation type="submission" date="2019-07" db="EMBL/GenBank/DDBJ databases">
        <title>The pathways for chlorine oxyanion respiration interact through the shared metabolite chlorate.</title>
        <authorList>
            <person name="Barnum T.P."/>
            <person name="Cheng Y."/>
            <person name="Hill K.A."/>
            <person name="Lucas L.N."/>
            <person name="Carlson H.K."/>
            <person name="Coates J.D."/>
        </authorList>
    </citation>
    <scope>NUCLEOTIDE SEQUENCE [LARGE SCALE GENOMIC DNA]</scope>
    <source>
        <strain evidence="2 3">BK-1</strain>
    </source>
</reference>
<feature type="transmembrane region" description="Helical" evidence="1">
    <location>
        <begin position="6"/>
        <end position="26"/>
    </location>
</feature>
<dbReference type="Proteomes" id="UP000316649">
    <property type="component" value="Unassembled WGS sequence"/>
</dbReference>
<evidence type="ECO:0000256" key="1">
    <source>
        <dbReference type="SAM" id="Phobius"/>
    </source>
</evidence>
<dbReference type="AlphaFoldDB" id="A0A557S0K9"/>
<proteinExistence type="predicted"/>
<evidence type="ECO:0000313" key="2">
    <source>
        <dbReference type="EMBL" id="TVO70887.1"/>
    </source>
</evidence>